<proteinExistence type="predicted"/>
<dbReference type="AlphaFoldDB" id="H0GBH0"/>
<organism evidence="2 3">
    <name type="scientific">Sinorhizobium meliloti CCNWSX0020</name>
    <dbReference type="NCBI Taxonomy" id="1107881"/>
    <lineage>
        <taxon>Bacteria</taxon>
        <taxon>Pseudomonadati</taxon>
        <taxon>Pseudomonadota</taxon>
        <taxon>Alphaproteobacteria</taxon>
        <taxon>Hyphomicrobiales</taxon>
        <taxon>Rhizobiaceae</taxon>
        <taxon>Sinorhizobium/Ensifer group</taxon>
        <taxon>Sinorhizobium</taxon>
    </lineage>
</organism>
<dbReference type="EMBL" id="AGVV01000159">
    <property type="protein sequence ID" value="EHK73345.1"/>
    <property type="molecule type" value="Genomic_DNA"/>
</dbReference>
<reference evidence="2 3" key="1">
    <citation type="journal article" date="2012" name="J. Bacteriol.">
        <title>Draft Genome Sequence of Sinorhizobium meliloti CCNWSX0020, a Nitrogen-Fixing Symbiont with Copper Tolerance Capability Isolated from Lead-Zinc Mine Tailings.</title>
        <authorList>
            <person name="Li Z."/>
            <person name="Ma Z."/>
            <person name="Hao X."/>
            <person name="Wei G."/>
        </authorList>
    </citation>
    <scope>NUCLEOTIDE SEQUENCE [LARGE SCALE GENOMIC DNA]</scope>
    <source>
        <strain evidence="2 3">CCNWSX0020</strain>
    </source>
</reference>
<protein>
    <submittedName>
        <fullName evidence="2">Uncharacterized protein</fullName>
    </submittedName>
</protein>
<evidence type="ECO:0000313" key="2">
    <source>
        <dbReference type="EMBL" id="EHK73345.1"/>
    </source>
</evidence>
<feature type="region of interest" description="Disordered" evidence="1">
    <location>
        <begin position="39"/>
        <end position="60"/>
    </location>
</feature>
<sequence length="60" mass="6634">MHAGPFLLDVREKCIADVLRQWQPDLTARFAIQAQHAGRPFDIAESESGHIPGPQPQASQ</sequence>
<evidence type="ECO:0000256" key="1">
    <source>
        <dbReference type="SAM" id="MobiDB-lite"/>
    </source>
</evidence>
<gene>
    <name evidence="2" type="ORF">SM0020_34450</name>
</gene>
<name>H0GBH0_RHIML</name>
<dbReference type="Proteomes" id="UP000004038">
    <property type="component" value="Unassembled WGS sequence"/>
</dbReference>
<evidence type="ECO:0000313" key="3">
    <source>
        <dbReference type="Proteomes" id="UP000004038"/>
    </source>
</evidence>
<accession>H0GBH0</accession>
<dbReference type="PATRIC" id="fig|1107881.3.peg.6924"/>